<evidence type="ECO:0000313" key="3">
    <source>
        <dbReference type="Proteomes" id="UP000295636"/>
    </source>
</evidence>
<name>A0A4R5K8A3_9BACL</name>
<dbReference type="GO" id="GO:0019867">
    <property type="term" value="C:outer membrane"/>
    <property type="evidence" value="ECO:0007669"/>
    <property type="project" value="InterPro"/>
</dbReference>
<dbReference type="Proteomes" id="UP000295636">
    <property type="component" value="Unassembled WGS sequence"/>
</dbReference>
<evidence type="ECO:0000256" key="1">
    <source>
        <dbReference type="SAM" id="MobiDB-lite"/>
    </source>
</evidence>
<dbReference type="EMBL" id="SMRT01000031">
    <property type="protein sequence ID" value="TDF91032.1"/>
    <property type="molecule type" value="Genomic_DNA"/>
</dbReference>
<proteinExistence type="predicted"/>
<dbReference type="AlphaFoldDB" id="A0A4R5K8A3"/>
<comment type="caution">
    <text evidence="2">The sequence shown here is derived from an EMBL/GenBank/DDBJ whole genome shotgun (WGS) entry which is preliminary data.</text>
</comment>
<accession>A0A4R5K8A3</accession>
<dbReference type="RefSeq" id="WP_133236505.1">
    <property type="nucleotide sequence ID" value="NZ_SMRT01000031.1"/>
</dbReference>
<reference evidence="2 3" key="1">
    <citation type="submission" date="2019-03" db="EMBL/GenBank/DDBJ databases">
        <title>This is whole genome sequence of Paenibacillus sp MS74 strain.</title>
        <authorList>
            <person name="Trinh H.N."/>
        </authorList>
    </citation>
    <scope>NUCLEOTIDE SEQUENCE [LARGE SCALE GENOMIC DNA]</scope>
    <source>
        <strain evidence="2 3">MS74</strain>
    </source>
</reference>
<feature type="region of interest" description="Disordered" evidence="1">
    <location>
        <begin position="63"/>
        <end position="82"/>
    </location>
</feature>
<feature type="region of interest" description="Disordered" evidence="1">
    <location>
        <begin position="1"/>
        <end position="20"/>
    </location>
</feature>
<feature type="compositionally biased region" description="Polar residues" evidence="1">
    <location>
        <begin position="73"/>
        <end position="82"/>
    </location>
</feature>
<protein>
    <submittedName>
        <fullName evidence="2">Glycine zipper 2TM domain-containing protein</fullName>
    </submittedName>
</protein>
<evidence type="ECO:0000313" key="2">
    <source>
        <dbReference type="EMBL" id="TDF91032.1"/>
    </source>
</evidence>
<gene>
    <name evidence="2" type="ORF">E1757_33580</name>
</gene>
<organism evidence="2 3">
    <name type="scientific">Paenibacillus piri</name>
    <dbReference type="NCBI Taxonomy" id="2547395"/>
    <lineage>
        <taxon>Bacteria</taxon>
        <taxon>Bacillati</taxon>
        <taxon>Bacillota</taxon>
        <taxon>Bacilli</taxon>
        <taxon>Bacillales</taxon>
        <taxon>Paenibacillaceae</taxon>
        <taxon>Paenibacillus</taxon>
    </lineage>
</organism>
<keyword evidence="3" id="KW-1185">Reference proteome</keyword>
<sequence length="82" mass="7922">MAKNNDRNRNGGSDRNTADMADIDVGEAVGTAGGGVVGAVVGSALGPIGTVAGAIAGAALGNKVGEGVEGNDDTANQQDQQR</sequence>